<protein>
    <submittedName>
        <fullName evidence="3">Uncharacterized protein</fullName>
    </submittedName>
</protein>
<proteinExistence type="predicted"/>
<evidence type="ECO:0000256" key="1">
    <source>
        <dbReference type="SAM" id="MobiDB-lite"/>
    </source>
</evidence>
<dbReference type="AlphaFoldDB" id="A0A8I1MWV3"/>
<evidence type="ECO:0000313" key="3">
    <source>
        <dbReference type="EMBL" id="MBN8744432.1"/>
    </source>
</evidence>
<organism evidence="3 4">
    <name type="scientific">Thiomonas arsenitoxydans (strain DSM 22701 / CIP 110005 / 3As)</name>
    <dbReference type="NCBI Taxonomy" id="426114"/>
    <lineage>
        <taxon>Bacteria</taxon>
        <taxon>Pseudomonadati</taxon>
        <taxon>Pseudomonadota</taxon>
        <taxon>Betaproteobacteria</taxon>
        <taxon>Burkholderiales</taxon>
        <taxon>Thiomonas</taxon>
    </lineage>
</organism>
<evidence type="ECO:0000313" key="4">
    <source>
        <dbReference type="Proteomes" id="UP000664800"/>
    </source>
</evidence>
<gene>
    <name evidence="3" type="ORF">J0I24_09000</name>
</gene>
<dbReference type="RefSeq" id="WP_276730221.1">
    <property type="nucleotide sequence ID" value="NZ_JAFKMR010000017.1"/>
</dbReference>
<feature type="compositionally biased region" description="Low complexity" evidence="1">
    <location>
        <begin position="152"/>
        <end position="166"/>
    </location>
</feature>
<evidence type="ECO:0000256" key="2">
    <source>
        <dbReference type="SAM" id="SignalP"/>
    </source>
</evidence>
<feature type="chain" id="PRO_5034603491" evidence="2">
    <location>
        <begin position="23"/>
        <end position="166"/>
    </location>
</feature>
<accession>A0A8I1MWV3</accession>
<dbReference type="EMBL" id="JAFKMR010000017">
    <property type="protein sequence ID" value="MBN8744432.1"/>
    <property type="molecule type" value="Genomic_DNA"/>
</dbReference>
<keyword evidence="2" id="KW-0732">Signal</keyword>
<dbReference type="Proteomes" id="UP000664800">
    <property type="component" value="Unassembled WGS sequence"/>
</dbReference>
<feature type="region of interest" description="Disordered" evidence="1">
    <location>
        <begin position="143"/>
        <end position="166"/>
    </location>
</feature>
<name>A0A8I1MWV3_THIA3</name>
<feature type="signal peptide" evidence="2">
    <location>
        <begin position="1"/>
        <end position="22"/>
    </location>
</feature>
<comment type="caution">
    <text evidence="3">The sequence shown here is derived from an EMBL/GenBank/DDBJ whole genome shotgun (WGS) entry which is preliminary data.</text>
</comment>
<reference evidence="3" key="1">
    <citation type="submission" date="2021-02" db="EMBL/GenBank/DDBJ databases">
        <title>Thiocyanate and organic carbon inputs drive convergent selection for specific autotrophic Afipia and Thiobacillus strains within complex microbiomes.</title>
        <authorList>
            <person name="Huddy R.J."/>
            <person name="Sachdeva R."/>
            <person name="Kadzinga F."/>
            <person name="Kantor R.S."/>
            <person name="Harrison S.T.L."/>
            <person name="Banfield J.F."/>
        </authorList>
    </citation>
    <scope>NUCLEOTIDE SEQUENCE</scope>
    <source>
        <strain evidence="3">SCN18_13_7_16_R3_B_64_19</strain>
    </source>
</reference>
<sequence>MKIQSKILVAALAMTLPALALAAQPLAVRYDGHDMPMHQTVEVMHTAAGPVQVKTWTWQSPQGHARVVIEQSSGAAAPAWALRQMHTQFAPMQRLIERVDAQMNAQMNAVFGPMSTLRVLLPQSPWLMPPVLPTMVLLTPLQTPQAQPPQQHPAAPAAHPAQRWQA</sequence>